<dbReference type="Gene3D" id="3.40.50.150">
    <property type="entry name" value="Vaccinia Virus protein VP39"/>
    <property type="match status" value="1"/>
</dbReference>
<dbReference type="InterPro" id="IPR029063">
    <property type="entry name" value="SAM-dependent_MTases_sf"/>
</dbReference>
<dbReference type="InterPro" id="IPR050508">
    <property type="entry name" value="Methyltransf_Superfamily"/>
</dbReference>
<feature type="compositionally biased region" description="Pro residues" evidence="1">
    <location>
        <begin position="246"/>
        <end position="263"/>
    </location>
</feature>
<dbReference type="GO" id="GO:0032259">
    <property type="term" value="P:methylation"/>
    <property type="evidence" value="ECO:0007669"/>
    <property type="project" value="UniProtKB-KW"/>
</dbReference>
<keyword evidence="3" id="KW-0489">Methyltransferase</keyword>
<dbReference type="PANTHER" id="PTHR42912:SF93">
    <property type="entry name" value="N6-ADENOSINE-METHYLTRANSFERASE TMT1A"/>
    <property type="match status" value="1"/>
</dbReference>
<evidence type="ECO:0000313" key="4">
    <source>
        <dbReference type="Proteomes" id="UP001596086"/>
    </source>
</evidence>
<evidence type="ECO:0000256" key="1">
    <source>
        <dbReference type="SAM" id="MobiDB-lite"/>
    </source>
</evidence>
<sequence>MSDQVEQERIKQVYRQWHGGAALARYAWHRPEVVSQQAARARVLSRLLARTVGPDLSNTRVLDVGCGNGRFLRQLIDWGATPGHLAGTELQQDRLEHARLHTAPGVRWHLGQLDTLPDNSVDLVSAHTVFSSILDEDTRRALAAEMWRVLRPGGWTMIFDFRYSNPRNKNVRKVTDVELLRFWPAEQRHYCTLMLAPPLSRAMSRLPWLLPELLSACVPLLRSHFVYMARKEPPERRKRINKSPDPDPSFPSPATPPAAPGAPPHHTHRSG</sequence>
<dbReference type="Pfam" id="PF13649">
    <property type="entry name" value="Methyltransf_25"/>
    <property type="match status" value="1"/>
</dbReference>
<dbReference type="CDD" id="cd02440">
    <property type="entry name" value="AdoMet_MTases"/>
    <property type="match status" value="1"/>
</dbReference>
<dbReference type="Proteomes" id="UP001596086">
    <property type="component" value="Unassembled WGS sequence"/>
</dbReference>
<feature type="domain" description="Methyltransferase" evidence="2">
    <location>
        <begin position="61"/>
        <end position="154"/>
    </location>
</feature>
<gene>
    <name evidence="3" type="ORF">ACFPO9_22165</name>
</gene>
<dbReference type="RefSeq" id="WP_379775004.1">
    <property type="nucleotide sequence ID" value="NZ_JBHSMZ010000016.1"/>
</dbReference>
<comment type="caution">
    <text evidence="3">The sequence shown here is derived from an EMBL/GenBank/DDBJ whole genome shotgun (WGS) entry which is preliminary data.</text>
</comment>
<evidence type="ECO:0000259" key="2">
    <source>
        <dbReference type="Pfam" id="PF13649"/>
    </source>
</evidence>
<dbReference type="EC" id="2.1.-.-" evidence="3"/>
<dbReference type="SUPFAM" id="SSF53335">
    <property type="entry name" value="S-adenosyl-L-methionine-dependent methyltransferases"/>
    <property type="match status" value="1"/>
</dbReference>
<organism evidence="3 4">
    <name type="scientific">Massilia aerilata</name>
    <dbReference type="NCBI Taxonomy" id="453817"/>
    <lineage>
        <taxon>Bacteria</taxon>
        <taxon>Pseudomonadati</taxon>
        <taxon>Pseudomonadota</taxon>
        <taxon>Betaproteobacteria</taxon>
        <taxon>Burkholderiales</taxon>
        <taxon>Oxalobacteraceae</taxon>
        <taxon>Telluria group</taxon>
        <taxon>Massilia</taxon>
    </lineage>
</organism>
<dbReference type="EMBL" id="JBHSMZ010000016">
    <property type="protein sequence ID" value="MFC5551234.1"/>
    <property type="molecule type" value="Genomic_DNA"/>
</dbReference>
<evidence type="ECO:0000313" key="3">
    <source>
        <dbReference type="EMBL" id="MFC5551234.1"/>
    </source>
</evidence>
<protein>
    <submittedName>
        <fullName evidence="3">Class I SAM-dependent methyltransferase</fullName>
        <ecNumber evidence="3">2.1.-.-</ecNumber>
    </submittedName>
</protein>
<keyword evidence="4" id="KW-1185">Reference proteome</keyword>
<accession>A0ABW0S2G4</accession>
<dbReference type="GO" id="GO:0008168">
    <property type="term" value="F:methyltransferase activity"/>
    <property type="evidence" value="ECO:0007669"/>
    <property type="project" value="UniProtKB-KW"/>
</dbReference>
<dbReference type="InterPro" id="IPR041698">
    <property type="entry name" value="Methyltransf_25"/>
</dbReference>
<feature type="region of interest" description="Disordered" evidence="1">
    <location>
        <begin position="232"/>
        <end position="271"/>
    </location>
</feature>
<proteinExistence type="predicted"/>
<name>A0ABW0S2G4_9BURK</name>
<keyword evidence="3" id="KW-0808">Transferase</keyword>
<dbReference type="PANTHER" id="PTHR42912">
    <property type="entry name" value="METHYLTRANSFERASE"/>
    <property type="match status" value="1"/>
</dbReference>
<reference evidence="4" key="1">
    <citation type="journal article" date="2019" name="Int. J. Syst. Evol. Microbiol.">
        <title>The Global Catalogue of Microorganisms (GCM) 10K type strain sequencing project: providing services to taxonomists for standard genome sequencing and annotation.</title>
        <authorList>
            <consortium name="The Broad Institute Genomics Platform"/>
            <consortium name="The Broad Institute Genome Sequencing Center for Infectious Disease"/>
            <person name="Wu L."/>
            <person name="Ma J."/>
        </authorList>
    </citation>
    <scope>NUCLEOTIDE SEQUENCE [LARGE SCALE GENOMIC DNA]</scope>
    <source>
        <strain evidence="4">CGMCC 4.5798</strain>
    </source>
</reference>